<sequence length="67" mass="7738">MRVKKKVCCDCGKVLTKDEIALSQKLIDLDTEDFYCLPCMAEYIGCSEDDLHIKIREFKEQGCTLFL</sequence>
<evidence type="ECO:0000313" key="2">
    <source>
        <dbReference type="Proteomes" id="UP000220480"/>
    </source>
</evidence>
<accession>A0A2A7AYP2</accession>
<comment type="caution">
    <text evidence="1">The sequence shown here is derived from an EMBL/GenBank/DDBJ whole genome shotgun (WGS) entry which is preliminary data.</text>
</comment>
<reference evidence="1 2" key="1">
    <citation type="journal article" date="2017" name="Front. Microbiol.">
        <title>New Insights into the Diversity of the Genus Faecalibacterium.</title>
        <authorList>
            <person name="Benevides L."/>
            <person name="Burman S."/>
            <person name="Martin R."/>
            <person name="Robert V."/>
            <person name="Thomas M."/>
            <person name="Miquel S."/>
            <person name="Chain F."/>
            <person name="Sokol H."/>
            <person name="Bermudez-Humaran L.G."/>
            <person name="Morrison M."/>
            <person name="Langella P."/>
            <person name="Azevedo V.A."/>
            <person name="Chatel J.M."/>
            <person name="Soares S."/>
        </authorList>
    </citation>
    <scope>NUCLEOTIDE SEQUENCE [LARGE SCALE GENOMIC DNA]</scope>
    <source>
        <strain evidence="1 2">CNCM I 4644</strain>
    </source>
</reference>
<name>A0A2A7AYP2_9FIRM</name>
<evidence type="ECO:0000313" key="1">
    <source>
        <dbReference type="EMBL" id="PDX84200.1"/>
    </source>
</evidence>
<protein>
    <submittedName>
        <fullName evidence="1">Uncharacterized protein</fullName>
    </submittedName>
</protein>
<dbReference type="AlphaFoldDB" id="A0A2A7AYP2"/>
<dbReference type="Proteomes" id="UP000220480">
    <property type="component" value="Unassembled WGS sequence"/>
</dbReference>
<proteinExistence type="predicted"/>
<dbReference type="EMBL" id="NMTZ01000018">
    <property type="protein sequence ID" value="PDX84200.1"/>
    <property type="molecule type" value="Genomic_DNA"/>
</dbReference>
<organism evidence="1 2">
    <name type="scientific">Faecalibacterium prausnitzii</name>
    <dbReference type="NCBI Taxonomy" id="853"/>
    <lineage>
        <taxon>Bacteria</taxon>
        <taxon>Bacillati</taxon>
        <taxon>Bacillota</taxon>
        <taxon>Clostridia</taxon>
        <taxon>Eubacteriales</taxon>
        <taxon>Oscillospiraceae</taxon>
        <taxon>Faecalibacterium</taxon>
    </lineage>
</organism>
<gene>
    <name evidence="1" type="ORF">CGS59_07205</name>
</gene>